<dbReference type="InterPro" id="IPR050361">
    <property type="entry name" value="MPP/UQCRC_Complex"/>
</dbReference>
<dbReference type="PANTHER" id="PTHR11851">
    <property type="entry name" value="METALLOPROTEASE"/>
    <property type="match status" value="1"/>
</dbReference>
<evidence type="ECO:0000259" key="3">
    <source>
        <dbReference type="Pfam" id="PF00675"/>
    </source>
</evidence>
<keyword evidence="2" id="KW-0732">Signal</keyword>
<dbReference type="InterPro" id="IPR007863">
    <property type="entry name" value="Peptidase_M16_C"/>
</dbReference>
<evidence type="ECO:0000256" key="1">
    <source>
        <dbReference type="ARBA" id="ARBA00007261"/>
    </source>
</evidence>
<dbReference type="SUPFAM" id="SSF63411">
    <property type="entry name" value="LuxS/MPP-like metallohydrolase"/>
    <property type="match status" value="4"/>
</dbReference>
<feature type="domain" description="Peptidase M16 N-terminal" evidence="3">
    <location>
        <begin position="541"/>
        <end position="653"/>
    </location>
</feature>
<feature type="signal peptide" evidence="2">
    <location>
        <begin position="1"/>
        <end position="15"/>
    </location>
</feature>
<dbReference type="Pfam" id="PF05193">
    <property type="entry name" value="Peptidase_M16_C"/>
    <property type="match status" value="2"/>
</dbReference>
<organism evidence="5 6">
    <name type="scientific">Vibrio vulnificus</name>
    <dbReference type="NCBI Taxonomy" id="672"/>
    <lineage>
        <taxon>Bacteria</taxon>
        <taxon>Pseudomonadati</taxon>
        <taxon>Pseudomonadota</taxon>
        <taxon>Gammaproteobacteria</taxon>
        <taxon>Vibrionales</taxon>
        <taxon>Vibrionaceae</taxon>
        <taxon>Vibrio</taxon>
    </lineage>
</organism>
<sequence>MKKLMLSACSLFVLAGCSSVKSVSVPFFSSLPEGVTLIEESSAQAGKVKIPYEKYRLENGLTVILSPDHSDPLVHVDVTYHVGSAREEIGKSGFAHFFEHMMFQGSENVGDQQHFKIITEAGGTLNGTTNRDRTNYFETVPANQLEKMLWLESDRMGFLLDAVSQRKFEIQRDTVKNERAQRYDNRPYGLIWEKMAEAIYPEGHPYSWQTIGYVEDLDRVDVNDLKAFFLRWYGPNNAVLTIGGDIDVEQTLEWVNKYFGSIPRGPEVDNAPKQPATLKENRFITLEDRIRQPMVMMAWPTTYKGEEHQASLDALASLLGEGNNSLLYQNLVKTQKAVDAGAFQDCAELACTFYVYAMGDSGDKGDLASLYQELMQTLDEFKQKGADGKRLEQIIGKAEADAVFSLQSVSGKVSQLAANETFFATPDRIEYQLDQLRAVTADSVNQAYQQFIDGKNKVTLSVVPTGKTDIAVQKANFVTPARTLPEYQKITDDQLAYRKAEDSFDRSQMPSAGEPVKAEMPDLYKVHFDNGSELLGAVSDETPTVLMQFRFPAGSRFDPVGKEGLAKLTAAMMEEGTTSRSAEELQAELDKLGSNISVSAERYSTTVTLSALEKNLPATLEIFQQMIRSPAFDEDDFARAKKQMIEGAVYEQQQPSWMASQATRQVIYGDTLFARSSDGTMASLQGLTLADVKAFYQSHYTPQSTQIVVVGDLNRREMASQLAFWKAWQGEAAPLYRPQVVKPLSDSKIYLVDKPGAPQSVIRMVRLGLPYDATGEMFLSQLANFNLAGNFNSRLNQNLREDKGYTYGAQGYFASNLETGVVVFDAQVRADATIPALIEMENELNEFSQSGMTDDELHFMRQAVGQQDALKYETPGQKAQLIGNILRYSLDEDYLKQRNAIVESIDKAPLNDLAKKWFDPNDYQMIVVGDAKTLRPQLEKLNKAVEELEIIR</sequence>
<reference evidence="5 6" key="1">
    <citation type="journal article" date="2018" name="Front. Microbiol.">
        <title>Phylogeny of Vibrio vulnificus from the Analysis of the Core-Genome: Implications for Intra-Species Taxonomy.</title>
        <authorList>
            <person name="Roig F.J."/>
            <person name="Gonzalez-Candelas F."/>
            <person name="Sanjuan E."/>
            <person name="Fouz B."/>
            <person name="Feil E.J."/>
            <person name="Llorens C."/>
            <person name="Baker-Austin C."/>
            <person name="Oliver J.D."/>
            <person name="Danin-Poleg Y."/>
            <person name="Gibas C.J."/>
            <person name="Kashi Y."/>
            <person name="Gulig P.A."/>
            <person name="Morrison S.S."/>
            <person name="Amaro C."/>
        </authorList>
    </citation>
    <scope>NUCLEOTIDE SEQUENCE [LARGE SCALE GENOMIC DNA]</scope>
    <source>
        <strain evidence="5 6">CECT4608</strain>
    </source>
</reference>
<proteinExistence type="inferred from homology"/>
<feature type="domain" description="Peptidase M16 C-terminal" evidence="4">
    <location>
        <begin position="687"/>
        <end position="862"/>
    </location>
</feature>
<feature type="chain" id="PRO_5015639197" evidence="2">
    <location>
        <begin position="16"/>
        <end position="952"/>
    </location>
</feature>
<feature type="domain" description="Peptidase M16 C-terminal" evidence="4">
    <location>
        <begin position="220"/>
        <end position="394"/>
    </location>
</feature>
<name>A0A2S3QZ06_VIBVL</name>
<dbReference type="InterPro" id="IPR011249">
    <property type="entry name" value="Metalloenz_LuxS/M16"/>
</dbReference>
<comment type="caution">
    <text evidence="5">The sequence shown here is derived from an EMBL/GenBank/DDBJ whole genome shotgun (WGS) entry which is preliminary data.</text>
</comment>
<dbReference type="FunFam" id="3.30.830.10:FF:000046">
    <property type="entry name" value="Peptidase, M16 family"/>
    <property type="match status" value="1"/>
</dbReference>
<dbReference type="GO" id="GO:0046872">
    <property type="term" value="F:metal ion binding"/>
    <property type="evidence" value="ECO:0007669"/>
    <property type="project" value="InterPro"/>
</dbReference>
<dbReference type="AlphaFoldDB" id="A0A2S3QZ06"/>
<accession>A0A2S3QZ06</accession>
<dbReference type="InterPro" id="IPR011765">
    <property type="entry name" value="Pept_M16_N"/>
</dbReference>
<gene>
    <name evidence="5" type="ORF">CRN52_17825</name>
</gene>
<dbReference type="Proteomes" id="UP000237466">
    <property type="component" value="Unassembled WGS sequence"/>
</dbReference>
<dbReference type="EMBL" id="PDGH01000124">
    <property type="protein sequence ID" value="POB44464.1"/>
    <property type="molecule type" value="Genomic_DNA"/>
</dbReference>
<dbReference type="PANTHER" id="PTHR11851:SF49">
    <property type="entry name" value="MITOCHONDRIAL-PROCESSING PEPTIDASE SUBUNIT ALPHA"/>
    <property type="match status" value="1"/>
</dbReference>
<evidence type="ECO:0000313" key="5">
    <source>
        <dbReference type="EMBL" id="POB44464.1"/>
    </source>
</evidence>
<dbReference type="Pfam" id="PF00675">
    <property type="entry name" value="Peptidase_M16"/>
    <property type="match status" value="2"/>
</dbReference>
<dbReference type="RefSeq" id="WP_103200855.1">
    <property type="nucleotide sequence ID" value="NZ_JASMUA010000007.1"/>
</dbReference>
<evidence type="ECO:0000313" key="6">
    <source>
        <dbReference type="Proteomes" id="UP000237466"/>
    </source>
</evidence>
<evidence type="ECO:0000256" key="2">
    <source>
        <dbReference type="SAM" id="SignalP"/>
    </source>
</evidence>
<comment type="similarity">
    <text evidence="1">Belongs to the peptidase M16 family.</text>
</comment>
<protein>
    <submittedName>
        <fullName evidence="5">Peptidase M16</fullName>
    </submittedName>
</protein>
<dbReference type="Gene3D" id="3.30.830.10">
    <property type="entry name" value="Metalloenzyme, LuxS/M16 peptidase-like"/>
    <property type="match status" value="4"/>
</dbReference>
<evidence type="ECO:0000259" key="4">
    <source>
        <dbReference type="Pfam" id="PF05193"/>
    </source>
</evidence>
<dbReference type="PROSITE" id="PS51257">
    <property type="entry name" value="PROKAR_LIPOPROTEIN"/>
    <property type="match status" value="1"/>
</dbReference>
<feature type="domain" description="Peptidase M16 N-terminal" evidence="3">
    <location>
        <begin position="63"/>
        <end position="180"/>
    </location>
</feature>